<dbReference type="InterPro" id="IPR050909">
    <property type="entry name" value="Bact_Autotransporter_VF"/>
</dbReference>
<evidence type="ECO:0000313" key="3">
    <source>
        <dbReference type="EMBL" id="MCO1332917.1"/>
    </source>
</evidence>
<dbReference type="EMBL" id="JALBWM010000003">
    <property type="protein sequence ID" value="MCO1332917.1"/>
    <property type="molecule type" value="Genomic_DNA"/>
</dbReference>
<dbReference type="PANTHER" id="PTHR12338">
    <property type="entry name" value="AUTOTRANSPORTER"/>
    <property type="match status" value="1"/>
</dbReference>
<dbReference type="Proteomes" id="UP001139028">
    <property type="component" value="Unassembled WGS sequence"/>
</dbReference>
<gene>
    <name evidence="3" type="ORF">MO867_01065</name>
</gene>
<dbReference type="Gene3D" id="2.160.20.10">
    <property type="entry name" value="Single-stranded right-handed beta-helix, Pectin lyase-like"/>
    <property type="match status" value="1"/>
</dbReference>
<organism evidence="3 4">
    <name type="scientific">Microbulbifer okhotskensis</name>
    <dbReference type="NCBI Taxonomy" id="2926617"/>
    <lineage>
        <taxon>Bacteria</taxon>
        <taxon>Pseudomonadati</taxon>
        <taxon>Pseudomonadota</taxon>
        <taxon>Gammaproteobacteria</taxon>
        <taxon>Cellvibrionales</taxon>
        <taxon>Microbulbiferaceae</taxon>
        <taxon>Microbulbifer</taxon>
    </lineage>
</organism>
<protein>
    <submittedName>
        <fullName evidence="3">Filamentous hemagglutinin N-terminal domain-containing protein</fullName>
    </submittedName>
</protein>
<evidence type="ECO:0000259" key="2">
    <source>
        <dbReference type="SMART" id="SM00912"/>
    </source>
</evidence>
<dbReference type="PANTHER" id="PTHR12338:SF5">
    <property type="entry name" value="ANTIGEN 43-RELATED"/>
    <property type="match status" value="1"/>
</dbReference>
<accession>A0A9X2EIM1</accession>
<dbReference type="InterPro" id="IPR012334">
    <property type="entry name" value="Pectin_lyas_fold"/>
</dbReference>
<feature type="chain" id="PRO_5040929070" evidence="1">
    <location>
        <begin position="39"/>
        <end position="1376"/>
    </location>
</feature>
<feature type="non-terminal residue" evidence="3">
    <location>
        <position position="1376"/>
    </location>
</feature>
<dbReference type="NCBIfam" id="TIGR01901">
    <property type="entry name" value="adhes_NPXG"/>
    <property type="match status" value="1"/>
</dbReference>
<dbReference type="SMART" id="SM00912">
    <property type="entry name" value="Haemagg_act"/>
    <property type="match status" value="1"/>
</dbReference>
<keyword evidence="4" id="KW-1185">Reference proteome</keyword>
<feature type="signal peptide" evidence="1">
    <location>
        <begin position="1"/>
        <end position="38"/>
    </location>
</feature>
<name>A0A9X2EIM1_9GAMM</name>
<comment type="caution">
    <text evidence="3">The sequence shown here is derived from an EMBL/GenBank/DDBJ whole genome shotgun (WGS) entry which is preliminary data.</text>
</comment>
<evidence type="ECO:0000313" key="4">
    <source>
        <dbReference type="Proteomes" id="UP001139028"/>
    </source>
</evidence>
<proteinExistence type="predicted"/>
<dbReference type="Pfam" id="PF05860">
    <property type="entry name" value="TPS"/>
    <property type="match status" value="1"/>
</dbReference>
<reference evidence="3" key="1">
    <citation type="journal article" date="2022" name="Arch. Microbiol.">
        <title>Microbulbifer okhotskensis sp. nov., isolated from a deep bottom sediment of the Okhotsk Sea.</title>
        <authorList>
            <person name="Romanenko L."/>
            <person name="Kurilenko V."/>
            <person name="Otstavnykh N."/>
            <person name="Velansky P."/>
            <person name="Isaeva M."/>
            <person name="Mikhailov V."/>
        </authorList>
    </citation>
    <scope>NUCLEOTIDE SEQUENCE</scope>
    <source>
        <strain evidence="3">OS29</strain>
    </source>
</reference>
<evidence type="ECO:0000256" key="1">
    <source>
        <dbReference type="SAM" id="SignalP"/>
    </source>
</evidence>
<dbReference type="InterPro" id="IPR008638">
    <property type="entry name" value="FhaB/CdiA-like_TPS"/>
</dbReference>
<sequence>MKVKNKKLELRKLASAIKVSSFAYAGLFAGLISPMAHAGPEGGTVTGGSGTIDVNGTTTTVDQVTDLLSIDWDSFNLTEEELIQFLQPDSSSIVLNRILDQDVTTIQGAIEANGHVILVNPRGVLFTETATVNVGAITASGLDMSPEDFMNGNFAFKGESGSSGVVINRGVINASSAVLVGKQVTNASTGLISAELVSLAAADEALLTFDADGLIGLKVTKEVMENDLGLDSAVLNEGTIDGAQVLMEASVSGDLFTAAVNNEGTIKASGIDTSGGKIRLFGSGSGVVNSGTLDASGSTGGEVVLEGDFAEHSGDISVAADSGSGGDVAVLGDEVVVSGNIDARGTASGGEVLIGGDYQGNNEDVHNAETTMVTAEATIDASGVGDADGGTVIVWADDTTDFGGTIFAESGENGGDGGLVETSGKIYLNLDEDNMFVSTLSHGDGETGLWLLDPGWMEILDDCTGLSNCTTSGSIETALESTSIGISVTDSGDTEYGILVGNDIEWSENTTLTLTSFSGVTVDTGVNINATGNGNGDSESEAGGSLVINAGGAFTNSGSINVNTFTLTVGYESDVITGSDATANTLGDLTVRDSGTVTGNSDADSFLFSDDDDAISITGDNSFTLGVVSFTGIEGVDLGGGANSIAALGTTILNGVDNAAESNSIDFSNISSVTGGSLEGSDNADIFEVNSGTSVTANSISFSGLSGSIDAKGGTDTVTGADGEDWTLTGNDYEAENSGITFSNVDELTAVNANLVGTTSDDSFELLSDADVKVNNITISGMSAVDGNGSGGTGDHLNASAYSAGLALTGTDNQVTAESGALIFNNIDTAETTELIGSTGADSFTVTDTNAVTSYDIDFTSVSIISDAGNSDTVTGESGKDWELTANTNEVKSSEIIFTDIENINVSSSADLVGTTSAESFKLLSSGDIDVNGMIFSDMKRVLGDGGGATKDEDNLDASEYAGGLTLTDAIGKIETDSLIFKNIATATAVELTGHSGTDTLTITGTNTLDHAQSEISFSGVSTVNADSGDDTVAVIDTVTLTETNNKAISSDITFSEIEFINYASDDGGSFSLVGSATDDTFEVVSAAEIIANAISVTGFSSTIDAAGSGDTDSVTGTSGEDWTLTGNNYEATNNGITFSNVETLTATNASLLGTSSADAFVLQSDADVAIYNMTISGMSAVDGNGGDDSLDASAYNDGLALTGANNQVTAESGALTFDGIVSAVTSALTGTSGADSFTVNGDNAATSYDIAFTGLSTVDAASGTDSVTGADGADWTLAGTDNEAVNSSITFSDVNTLTAVNADLIGTTSADAFVLQSGGDVEAYAMTVSGMSAVDGNGGDDSLEASAYSDGLALTGTNNQVTAESGALTFDGIVS</sequence>
<dbReference type="SUPFAM" id="SSF51126">
    <property type="entry name" value="Pectin lyase-like"/>
    <property type="match status" value="1"/>
</dbReference>
<dbReference type="InterPro" id="IPR011050">
    <property type="entry name" value="Pectin_lyase_fold/virulence"/>
</dbReference>
<dbReference type="RefSeq" id="WP_252464087.1">
    <property type="nucleotide sequence ID" value="NZ_JALBWM010000003.1"/>
</dbReference>
<feature type="domain" description="Filamentous haemagglutinin FhaB/tRNA nuclease CdiA-like TPS" evidence="2">
    <location>
        <begin position="36"/>
        <end position="148"/>
    </location>
</feature>
<keyword evidence="1" id="KW-0732">Signal</keyword>